<organism evidence="1 2">
    <name type="scientific">Acetobacter tropicalis NBRC 101654</name>
    <dbReference type="NCBI Taxonomy" id="749388"/>
    <lineage>
        <taxon>Bacteria</taxon>
        <taxon>Pseudomonadati</taxon>
        <taxon>Pseudomonadota</taxon>
        <taxon>Alphaproteobacteria</taxon>
        <taxon>Acetobacterales</taxon>
        <taxon>Acetobacteraceae</taxon>
        <taxon>Acetobacter</taxon>
    </lineage>
</organism>
<sequence length="61" mass="7565">MLRTPFRERRTREEPQYFSARSFNPAHMRTMLFITLSSARTIRLYLRKERNIFRNNQMLVD</sequence>
<dbReference type="EMBL" id="BABS01000010">
    <property type="protein sequence ID" value="GAA07579.1"/>
    <property type="molecule type" value="Genomic_DNA"/>
</dbReference>
<gene>
    <name evidence="1" type="ORF">ATPR_0583</name>
</gene>
<protein>
    <submittedName>
        <fullName evidence="1">Uncharacterized protein</fullName>
    </submittedName>
</protein>
<evidence type="ECO:0000313" key="1">
    <source>
        <dbReference type="EMBL" id="GAA07579.1"/>
    </source>
</evidence>
<accession>F7VB34</accession>
<dbReference type="AlphaFoldDB" id="F7VB34"/>
<dbReference type="Proteomes" id="UP000004319">
    <property type="component" value="Unassembled WGS sequence"/>
</dbReference>
<comment type="caution">
    <text evidence="1">The sequence shown here is derived from an EMBL/GenBank/DDBJ whole genome shotgun (WGS) entry which is preliminary data.</text>
</comment>
<name>F7VB34_9PROT</name>
<proteinExistence type="predicted"/>
<evidence type="ECO:0000313" key="2">
    <source>
        <dbReference type="Proteomes" id="UP000004319"/>
    </source>
</evidence>
<reference evidence="1 2" key="1">
    <citation type="journal article" date="2011" name="Biochem. Biophys. Res. Commun.">
        <title>Increased number of Arginine-based salt bridges contributes to the thermotolerance of thermotolerant acetic acid bacteria, Acetobacter tropicalis SKU1100.</title>
        <authorList>
            <person name="Matsutani M."/>
            <person name="Hirakawa H."/>
            <person name="Nishikura M."/>
            <person name="Soemphol W."/>
            <person name="Ali I.A.I."/>
            <person name="Yakushi T."/>
            <person name="Matsushita K."/>
        </authorList>
    </citation>
    <scope>NUCLEOTIDE SEQUENCE [LARGE SCALE GENOMIC DNA]</scope>
    <source>
        <strain evidence="1 2">NBRC 101654</strain>
    </source>
</reference>